<comment type="caution">
    <text evidence="1">The sequence shown here is derived from an EMBL/GenBank/DDBJ whole genome shotgun (WGS) entry which is preliminary data.</text>
</comment>
<organism evidence="1 2">
    <name type="scientific">Promicromonospora aerolata</name>
    <dbReference type="NCBI Taxonomy" id="195749"/>
    <lineage>
        <taxon>Bacteria</taxon>
        <taxon>Bacillati</taxon>
        <taxon>Actinomycetota</taxon>
        <taxon>Actinomycetes</taxon>
        <taxon>Micrococcales</taxon>
        <taxon>Promicromonosporaceae</taxon>
        <taxon>Promicromonospora</taxon>
    </lineage>
</organism>
<dbReference type="RefSeq" id="WP_377199062.1">
    <property type="nucleotide sequence ID" value="NZ_JBHUHF010000001.1"/>
</dbReference>
<dbReference type="EMBL" id="JBHUHF010000001">
    <property type="protein sequence ID" value="MFD2027312.1"/>
    <property type="molecule type" value="Genomic_DNA"/>
</dbReference>
<gene>
    <name evidence="1" type="ORF">ACFSL2_17505</name>
</gene>
<name>A0ABW4VF34_9MICO</name>
<proteinExistence type="predicted"/>
<keyword evidence="2" id="KW-1185">Reference proteome</keyword>
<dbReference type="Proteomes" id="UP001597338">
    <property type="component" value="Unassembled WGS sequence"/>
</dbReference>
<reference evidence="2" key="1">
    <citation type="journal article" date="2019" name="Int. J. Syst. Evol. Microbiol.">
        <title>The Global Catalogue of Microorganisms (GCM) 10K type strain sequencing project: providing services to taxonomists for standard genome sequencing and annotation.</title>
        <authorList>
            <consortium name="The Broad Institute Genomics Platform"/>
            <consortium name="The Broad Institute Genome Sequencing Center for Infectious Disease"/>
            <person name="Wu L."/>
            <person name="Ma J."/>
        </authorList>
    </citation>
    <scope>NUCLEOTIDE SEQUENCE [LARGE SCALE GENOMIC DNA]</scope>
    <source>
        <strain evidence="2">CCM 7043</strain>
    </source>
</reference>
<accession>A0ABW4VF34</accession>
<evidence type="ECO:0000313" key="2">
    <source>
        <dbReference type="Proteomes" id="UP001597338"/>
    </source>
</evidence>
<evidence type="ECO:0000313" key="1">
    <source>
        <dbReference type="EMBL" id="MFD2027312.1"/>
    </source>
</evidence>
<protein>
    <submittedName>
        <fullName evidence="1">Uncharacterized protein</fullName>
    </submittedName>
</protein>
<sequence length="48" mass="5348">MRYNATTGLTPAQSTELIARMWQVQTARPRGERYDFTMPFGEPATAAG</sequence>